<dbReference type="InterPro" id="IPR027417">
    <property type="entry name" value="P-loop_NTPase"/>
</dbReference>
<dbReference type="Proteomes" id="UP001065613">
    <property type="component" value="Chromosome"/>
</dbReference>
<proteinExistence type="predicted"/>
<sequence>MNIYSVSDVFNESEIPVLTFVEPREFNDIVGSLVTSGKHVTLSGPSGCGKTTLAKKSLNDAGFGPRANASKNDTDTRTL</sequence>
<dbReference type="EMBL" id="CP073041">
    <property type="protein sequence ID" value="UXE59000.1"/>
    <property type="molecule type" value="Genomic_DNA"/>
</dbReference>
<dbReference type="AlphaFoldDB" id="A0A977KUX3"/>
<accession>A0A977KUX3</accession>
<organism evidence="2">
    <name type="scientific">Woronichinia naegeliana WA131</name>
    <dbReference type="NCBI Taxonomy" id="2824559"/>
    <lineage>
        <taxon>Bacteria</taxon>
        <taxon>Bacillati</taxon>
        <taxon>Cyanobacteriota</taxon>
        <taxon>Cyanophyceae</taxon>
        <taxon>Synechococcales</taxon>
        <taxon>Coelosphaeriaceae</taxon>
        <taxon>Woronichinia</taxon>
    </lineage>
</organism>
<dbReference type="SUPFAM" id="SSF52540">
    <property type="entry name" value="P-loop containing nucleoside triphosphate hydrolases"/>
    <property type="match status" value="1"/>
</dbReference>
<evidence type="ECO:0000256" key="1">
    <source>
        <dbReference type="SAM" id="MobiDB-lite"/>
    </source>
</evidence>
<name>A0A977KUX3_9CYAN</name>
<protein>
    <submittedName>
        <fullName evidence="2">Uncharacterized protein</fullName>
    </submittedName>
</protein>
<reference evidence="2" key="1">
    <citation type="submission" date="2021-04" db="EMBL/GenBank/DDBJ databases">
        <title>Genome sequence of Woronichinia naegeliana from Washington state freshwater lake bloom.</title>
        <authorList>
            <person name="Dreher T.W."/>
        </authorList>
    </citation>
    <scope>NUCLEOTIDE SEQUENCE</scope>
    <source>
        <strain evidence="2">WA131</strain>
    </source>
</reference>
<dbReference type="KEGG" id="wna:KA717_23935"/>
<evidence type="ECO:0000313" key="2">
    <source>
        <dbReference type="EMBL" id="UXE59000.1"/>
    </source>
</evidence>
<dbReference type="Gene3D" id="3.40.50.300">
    <property type="entry name" value="P-loop containing nucleotide triphosphate hydrolases"/>
    <property type="match status" value="1"/>
</dbReference>
<gene>
    <name evidence="2" type="ORF">KA717_23935</name>
</gene>
<feature type="region of interest" description="Disordered" evidence="1">
    <location>
        <begin position="57"/>
        <end position="79"/>
    </location>
</feature>